<dbReference type="Proteomes" id="UP000237347">
    <property type="component" value="Unassembled WGS sequence"/>
</dbReference>
<accession>A0AAW0JLV7</accession>
<dbReference type="Pfam" id="PF00232">
    <property type="entry name" value="Glyco_hydro_1"/>
    <property type="match status" value="1"/>
</dbReference>
<reference evidence="5 6" key="1">
    <citation type="journal article" date="2018" name="Sci. Data">
        <title>The draft genome sequence of cork oak.</title>
        <authorList>
            <person name="Ramos A.M."/>
            <person name="Usie A."/>
            <person name="Barbosa P."/>
            <person name="Barros P.M."/>
            <person name="Capote T."/>
            <person name="Chaves I."/>
            <person name="Simoes F."/>
            <person name="Abreu I."/>
            <person name="Carrasquinho I."/>
            <person name="Faro C."/>
            <person name="Guimaraes J.B."/>
            <person name="Mendonca D."/>
            <person name="Nobrega F."/>
            <person name="Rodrigues L."/>
            <person name="Saibo N.J.M."/>
            <person name="Varela M.C."/>
            <person name="Egas C."/>
            <person name="Matos J."/>
            <person name="Miguel C.M."/>
            <person name="Oliveira M.M."/>
            <person name="Ricardo C.P."/>
            <person name="Goncalves S."/>
        </authorList>
    </citation>
    <scope>NUCLEOTIDE SEQUENCE [LARGE SCALE GENOMIC DNA]</scope>
    <source>
        <strain evidence="6">cv. HL8</strain>
    </source>
</reference>
<organism evidence="5 6">
    <name type="scientific">Quercus suber</name>
    <name type="common">Cork oak</name>
    <dbReference type="NCBI Taxonomy" id="58331"/>
    <lineage>
        <taxon>Eukaryota</taxon>
        <taxon>Viridiplantae</taxon>
        <taxon>Streptophyta</taxon>
        <taxon>Embryophyta</taxon>
        <taxon>Tracheophyta</taxon>
        <taxon>Spermatophyta</taxon>
        <taxon>Magnoliopsida</taxon>
        <taxon>eudicotyledons</taxon>
        <taxon>Gunneridae</taxon>
        <taxon>Pentapetalae</taxon>
        <taxon>rosids</taxon>
        <taxon>fabids</taxon>
        <taxon>Fagales</taxon>
        <taxon>Fagaceae</taxon>
        <taxon>Quercus</taxon>
    </lineage>
</organism>
<evidence type="ECO:0000256" key="3">
    <source>
        <dbReference type="ARBA" id="ARBA00023295"/>
    </source>
</evidence>
<evidence type="ECO:0000313" key="5">
    <source>
        <dbReference type="EMBL" id="KAK7827249.1"/>
    </source>
</evidence>
<evidence type="ECO:0000256" key="1">
    <source>
        <dbReference type="ARBA" id="ARBA00010838"/>
    </source>
</evidence>
<dbReference type="SUPFAM" id="SSF51445">
    <property type="entry name" value="(Trans)glycosidases"/>
    <property type="match status" value="1"/>
</dbReference>
<dbReference type="AlphaFoldDB" id="A0AAW0JLV7"/>
<dbReference type="InterPro" id="IPR017853">
    <property type="entry name" value="GH"/>
</dbReference>
<keyword evidence="6" id="KW-1185">Reference proteome</keyword>
<evidence type="ECO:0000256" key="4">
    <source>
        <dbReference type="RuleBase" id="RU003690"/>
    </source>
</evidence>
<keyword evidence="3" id="KW-0326">Glycosidase</keyword>
<dbReference type="GO" id="GO:0005975">
    <property type="term" value="P:carbohydrate metabolic process"/>
    <property type="evidence" value="ECO:0007669"/>
    <property type="project" value="InterPro"/>
</dbReference>
<sequence length="73" mass="8156">MKKMGLDAYRFSISWSRVLPKGKLSGGVNREGIKYYNKLINRLLARALCDPVALDPPQALEDKYGGFLSPDIV</sequence>
<proteinExistence type="inferred from homology"/>
<dbReference type="EMBL" id="PKMF04000526">
    <property type="protein sequence ID" value="KAK7827249.1"/>
    <property type="molecule type" value="Genomic_DNA"/>
</dbReference>
<gene>
    <name evidence="5" type="primary">RG_15</name>
    <name evidence="5" type="ORF">CFP56_031279</name>
</gene>
<comment type="similarity">
    <text evidence="1 4">Belongs to the glycosyl hydrolase 1 family.</text>
</comment>
<comment type="caution">
    <text evidence="5">The sequence shown here is derived from an EMBL/GenBank/DDBJ whole genome shotgun (WGS) entry which is preliminary data.</text>
</comment>
<dbReference type="PANTHER" id="PTHR10353">
    <property type="entry name" value="GLYCOSYL HYDROLASE"/>
    <property type="match status" value="1"/>
</dbReference>
<protein>
    <submittedName>
        <fullName evidence="5">Raucaffricine-o-beta-d-glucosidase</fullName>
    </submittedName>
</protein>
<dbReference type="Gene3D" id="3.20.20.80">
    <property type="entry name" value="Glycosidases"/>
    <property type="match status" value="1"/>
</dbReference>
<name>A0AAW0JLV7_QUESU</name>
<evidence type="ECO:0000313" key="6">
    <source>
        <dbReference type="Proteomes" id="UP000237347"/>
    </source>
</evidence>
<dbReference type="PANTHER" id="PTHR10353:SF137">
    <property type="entry name" value="MYROSINASE 3-RELATED"/>
    <property type="match status" value="1"/>
</dbReference>
<dbReference type="GO" id="GO:0008422">
    <property type="term" value="F:beta-glucosidase activity"/>
    <property type="evidence" value="ECO:0007669"/>
    <property type="project" value="TreeGrafter"/>
</dbReference>
<evidence type="ECO:0000256" key="2">
    <source>
        <dbReference type="ARBA" id="ARBA00022801"/>
    </source>
</evidence>
<keyword evidence="2" id="KW-0378">Hydrolase</keyword>
<dbReference type="InterPro" id="IPR001360">
    <property type="entry name" value="Glyco_hydro_1"/>
</dbReference>